<evidence type="ECO:0008006" key="3">
    <source>
        <dbReference type="Google" id="ProtNLM"/>
    </source>
</evidence>
<dbReference type="Proteomes" id="UP001500866">
    <property type="component" value="Unassembled WGS sequence"/>
</dbReference>
<reference evidence="1 2" key="1">
    <citation type="journal article" date="2019" name="Int. J. Syst. Evol. Microbiol.">
        <title>The Global Catalogue of Microorganisms (GCM) 10K type strain sequencing project: providing services to taxonomists for standard genome sequencing and annotation.</title>
        <authorList>
            <consortium name="The Broad Institute Genomics Platform"/>
            <consortium name="The Broad Institute Genome Sequencing Center for Infectious Disease"/>
            <person name="Wu L."/>
            <person name="Ma J."/>
        </authorList>
    </citation>
    <scope>NUCLEOTIDE SEQUENCE [LARGE SCALE GENOMIC DNA]</scope>
    <source>
        <strain evidence="1 2">JCM 15395</strain>
    </source>
</reference>
<keyword evidence="2" id="KW-1185">Reference proteome</keyword>
<dbReference type="EMBL" id="BAAADS010000018">
    <property type="protein sequence ID" value="GAA0607308.1"/>
    <property type="molecule type" value="Genomic_DNA"/>
</dbReference>
<sequence>MKLLAEQPYIKVTRVVNSIEQKDVEEERVLYLYDETLVTEHRQFPIQDILDISYRTVGSSGGLLYLHTIKGVFSYTVKTSPEAFIRAFKGA</sequence>
<name>A0ABN1GAF5_9BACI</name>
<organism evidence="1 2">
    <name type="scientific">Virgibacillus siamensis</name>
    <dbReference type="NCBI Taxonomy" id="480071"/>
    <lineage>
        <taxon>Bacteria</taxon>
        <taxon>Bacillati</taxon>
        <taxon>Bacillota</taxon>
        <taxon>Bacilli</taxon>
        <taxon>Bacillales</taxon>
        <taxon>Bacillaceae</taxon>
        <taxon>Virgibacillus</taxon>
    </lineage>
</organism>
<gene>
    <name evidence="1" type="ORF">GCM10009001_25760</name>
</gene>
<protein>
    <recommendedName>
        <fullName evidence="3">YokE-like PH domain-containing protein</fullName>
    </recommendedName>
</protein>
<comment type="caution">
    <text evidence="1">The sequence shown here is derived from an EMBL/GenBank/DDBJ whole genome shotgun (WGS) entry which is preliminary data.</text>
</comment>
<accession>A0ABN1GAF5</accession>
<evidence type="ECO:0000313" key="2">
    <source>
        <dbReference type="Proteomes" id="UP001500866"/>
    </source>
</evidence>
<proteinExistence type="predicted"/>
<dbReference type="RefSeq" id="WP_343813788.1">
    <property type="nucleotide sequence ID" value="NZ_BAAADS010000018.1"/>
</dbReference>
<evidence type="ECO:0000313" key="1">
    <source>
        <dbReference type="EMBL" id="GAA0607308.1"/>
    </source>
</evidence>